<gene>
    <name evidence="4" type="ORF">DM02DRAFT_616191</name>
</gene>
<dbReference type="SUPFAM" id="SSF48208">
    <property type="entry name" value="Six-hairpin glycosidases"/>
    <property type="match status" value="1"/>
</dbReference>
<name>A0A2V1DI80_9PLEO</name>
<feature type="domain" description="Non-reducing end beta-L-arabinofuranosidase-like GH127 catalytic" evidence="2">
    <location>
        <begin position="46"/>
        <end position="473"/>
    </location>
</feature>
<dbReference type="OrthoDB" id="5358475at2759"/>
<dbReference type="InterPro" id="IPR012878">
    <property type="entry name" value="Beta-AFase-like_GH127_cat"/>
</dbReference>
<keyword evidence="5" id="KW-1185">Reference proteome</keyword>
<evidence type="ECO:0000259" key="3">
    <source>
        <dbReference type="Pfam" id="PF20736"/>
    </source>
</evidence>
<evidence type="ECO:0000256" key="1">
    <source>
        <dbReference type="SAM" id="SignalP"/>
    </source>
</evidence>
<dbReference type="Proteomes" id="UP000244855">
    <property type="component" value="Unassembled WGS sequence"/>
</dbReference>
<evidence type="ECO:0000313" key="4">
    <source>
        <dbReference type="EMBL" id="PVH97887.1"/>
    </source>
</evidence>
<dbReference type="EMBL" id="KZ805426">
    <property type="protein sequence ID" value="PVH97887.1"/>
    <property type="molecule type" value="Genomic_DNA"/>
</dbReference>
<evidence type="ECO:0000313" key="5">
    <source>
        <dbReference type="Proteomes" id="UP000244855"/>
    </source>
</evidence>
<feature type="chain" id="PRO_5016122730" evidence="1">
    <location>
        <begin position="21"/>
        <end position="773"/>
    </location>
</feature>
<evidence type="ECO:0000259" key="2">
    <source>
        <dbReference type="Pfam" id="PF07944"/>
    </source>
</evidence>
<sequence length="773" mass="85008">MWLPKAFAAVALLTAGRVAASQGGGSSTSSTSAAADPSVRPFRLDQVRLGDGLLQEKRDRIKAFLQVYDERRFLVLFNNVAGRRNPSGVTPPGGWEDGGLLSGHWTGHFMSALSQAYAEKKEDVFKAKLDWMVAELAACQEAYTAGKNPTHPGYLGALPEDTVLRAGPPRFALYGANATTNTWAPWYTQHKIVRGLLDAHYNTNSSEALRVAVKMAEWAHLALTIGDKNHPSYAGNLTRSDLNYMWDTYIAGEFGGANEVYAEIYGLTGDRRHLETSQAFDNRESLFGASVENRDILVVPQGKVPGRRRGQRLHANTHIPQFLGYMRVYEQSGETDYLTSAKNFYDWIVPHREFASGGIGGVYPGSDTNPELFQNRDNIANAISGNGAETCTTYNTLKLARNLFLHVHDASYMDHYERGLLNMITGSRADTNSVADPQVTYFQPLSPGTSREYDNTGTCCGGTGMESHTKYQETIYFRSDDASALWVNLYISSTLDWAEKGFSIKQETNFPRGDTSRFTVTGDGQLDIKLRVPGWIRKGFYITVNGESQPVEDAQPSTYFSLNRAWTTGDVVEVRMPFSIRIERALDRPDTQSILWGPIVVQTVGTPQANSGFWELSLYKKLKLDGDYSRGAIVRTSNTTTGDPLFTIVNPSNNETVDARPYYISNDVPVSTYFRRVEPAVVFGNIDTGVSNRKRNDGLPKYDVPVSGVASPGTDGPTFLDVVWDQAPFATHADFVGAVGSVLDSFVAAGVYSGSEKDTILAVAGEAEEELKL</sequence>
<feature type="domain" description="Non-reducing end beta-L-arabinofuranosidase-like GH127 middle" evidence="3">
    <location>
        <begin position="485"/>
        <end position="577"/>
    </location>
</feature>
<dbReference type="PANTHER" id="PTHR31151">
    <property type="entry name" value="PROLINE-TRNA LIGASE (DUF1680)"/>
    <property type="match status" value="1"/>
</dbReference>
<dbReference type="GO" id="GO:0005975">
    <property type="term" value="P:carbohydrate metabolic process"/>
    <property type="evidence" value="ECO:0007669"/>
    <property type="project" value="InterPro"/>
</dbReference>
<protein>
    <submittedName>
        <fullName evidence="4">DUF1680-domain-containing protein</fullName>
    </submittedName>
</protein>
<dbReference type="PANTHER" id="PTHR31151:SF0">
    <property type="entry name" value="PROLINE-TRNA LIGASE (DUF1680)"/>
    <property type="match status" value="1"/>
</dbReference>
<accession>A0A2V1DI80</accession>
<organism evidence="4 5">
    <name type="scientific">Periconia macrospinosa</name>
    <dbReference type="NCBI Taxonomy" id="97972"/>
    <lineage>
        <taxon>Eukaryota</taxon>
        <taxon>Fungi</taxon>
        <taxon>Dikarya</taxon>
        <taxon>Ascomycota</taxon>
        <taxon>Pezizomycotina</taxon>
        <taxon>Dothideomycetes</taxon>
        <taxon>Pleosporomycetidae</taxon>
        <taxon>Pleosporales</taxon>
        <taxon>Massarineae</taxon>
        <taxon>Periconiaceae</taxon>
        <taxon>Periconia</taxon>
    </lineage>
</organism>
<dbReference type="InterPro" id="IPR008928">
    <property type="entry name" value="6-hairpin_glycosidase_sf"/>
</dbReference>
<dbReference type="Pfam" id="PF20736">
    <property type="entry name" value="Glyco_hydro127M"/>
    <property type="match status" value="1"/>
</dbReference>
<keyword evidence="1" id="KW-0732">Signal</keyword>
<dbReference type="InterPro" id="IPR049046">
    <property type="entry name" value="Beta-AFase-like_GH127_middle"/>
</dbReference>
<dbReference type="AlphaFoldDB" id="A0A2V1DI80"/>
<feature type="signal peptide" evidence="1">
    <location>
        <begin position="1"/>
        <end position="20"/>
    </location>
</feature>
<dbReference type="Pfam" id="PF07944">
    <property type="entry name" value="Beta-AFase-like_GH127_cat"/>
    <property type="match status" value="1"/>
</dbReference>
<reference evidence="4 5" key="1">
    <citation type="journal article" date="2018" name="Sci. Rep.">
        <title>Comparative genomics provides insights into the lifestyle and reveals functional heterogeneity of dark septate endophytic fungi.</title>
        <authorList>
            <person name="Knapp D.G."/>
            <person name="Nemeth J.B."/>
            <person name="Barry K."/>
            <person name="Hainaut M."/>
            <person name="Henrissat B."/>
            <person name="Johnson J."/>
            <person name="Kuo A."/>
            <person name="Lim J.H.P."/>
            <person name="Lipzen A."/>
            <person name="Nolan M."/>
            <person name="Ohm R.A."/>
            <person name="Tamas L."/>
            <person name="Grigoriev I.V."/>
            <person name="Spatafora J.W."/>
            <person name="Nagy L.G."/>
            <person name="Kovacs G.M."/>
        </authorList>
    </citation>
    <scope>NUCLEOTIDE SEQUENCE [LARGE SCALE GENOMIC DNA]</scope>
    <source>
        <strain evidence="4 5">DSE2036</strain>
    </source>
</reference>
<proteinExistence type="predicted"/>